<evidence type="ECO:0008006" key="3">
    <source>
        <dbReference type="Google" id="ProtNLM"/>
    </source>
</evidence>
<protein>
    <recommendedName>
        <fullName evidence="3">DUF5658 domain-containing protein</fullName>
    </recommendedName>
</protein>
<gene>
    <name evidence="2" type="ORF">ENO26_03130</name>
</gene>
<keyword evidence="1" id="KW-0472">Membrane</keyword>
<dbReference type="EMBL" id="DSEU01000018">
    <property type="protein sequence ID" value="HEM66553.1"/>
    <property type="molecule type" value="Genomic_DNA"/>
</dbReference>
<proteinExistence type="predicted"/>
<organism evidence="2">
    <name type="scientific">Ignisphaera aggregans</name>
    <dbReference type="NCBI Taxonomy" id="334771"/>
    <lineage>
        <taxon>Archaea</taxon>
        <taxon>Thermoproteota</taxon>
        <taxon>Thermoprotei</taxon>
        <taxon>Desulfurococcales</taxon>
        <taxon>Desulfurococcaceae</taxon>
        <taxon>Ignisphaera</taxon>
    </lineage>
</organism>
<keyword evidence="1" id="KW-0812">Transmembrane</keyword>
<comment type="caution">
    <text evidence="2">The sequence shown here is derived from an EMBL/GenBank/DDBJ whole genome shotgun (WGS) entry which is preliminary data.</text>
</comment>
<name>A0A7J2U2S3_9CREN</name>
<feature type="transmembrane region" description="Helical" evidence="1">
    <location>
        <begin position="89"/>
        <end position="110"/>
    </location>
</feature>
<evidence type="ECO:0000313" key="2">
    <source>
        <dbReference type="EMBL" id="HEM66553.1"/>
    </source>
</evidence>
<keyword evidence="1" id="KW-1133">Transmembrane helix</keyword>
<reference evidence="2" key="1">
    <citation type="journal article" date="2020" name="mSystems">
        <title>Genome- and Community-Level Interaction Insights into Carbon Utilization and Element Cycling Functions of Hydrothermarchaeota in Hydrothermal Sediment.</title>
        <authorList>
            <person name="Zhou Z."/>
            <person name="Liu Y."/>
            <person name="Xu W."/>
            <person name="Pan J."/>
            <person name="Luo Z.H."/>
            <person name="Li M."/>
        </authorList>
    </citation>
    <scope>NUCLEOTIDE SEQUENCE [LARGE SCALE GENOMIC DNA]</scope>
    <source>
        <strain evidence="2">SpSt-125</strain>
    </source>
</reference>
<feature type="transmembrane region" description="Helical" evidence="1">
    <location>
        <begin position="48"/>
        <end position="68"/>
    </location>
</feature>
<dbReference type="AlphaFoldDB" id="A0A7J2U2S3"/>
<sequence length="120" mass="13886">MKLFKLVLVFIIAFLDMVTTFIAMNIFGTCVAENNMFLRSICIVYGYNATWLWLPVEFVAILLVFYGIEKLRLFFNSRFKVRVPPIPETLFLLVVSIPVLNNVLVLLYRVSLSDLFAKIL</sequence>
<evidence type="ECO:0000256" key="1">
    <source>
        <dbReference type="SAM" id="Phobius"/>
    </source>
</evidence>
<feature type="transmembrane region" description="Helical" evidence="1">
    <location>
        <begin position="7"/>
        <end position="28"/>
    </location>
</feature>
<accession>A0A7J2U2S3</accession>